<feature type="region of interest" description="Disordered" evidence="1">
    <location>
        <begin position="43"/>
        <end position="97"/>
    </location>
</feature>
<evidence type="ECO:0000313" key="3">
    <source>
        <dbReference type="EMBL" id="PVE76148.1"/>
    </source>
</evidence>
<feature type="transmembrane region" description="Helical" evidence="2">
    <location>
        <begin position="105"/>
        <end position="126"/>
    </location>
</feature>
<feature type="compositionally biased region" description="Low complexity" evidence="1">
    <location>
        <begin position="43"/>
        <end position="53"/>
    </location>
</feature>
<evidence type="ECO:0000256" key="1">
    <source>
        <dbReference type="SAM" id="MobiDB-lite"/>
    </source>
</evidence>
<reference evidence="3 4" key="1">
    <citation type="submission" date="2018-04" db="EMBL/GenBank/DDBJ databases">
        <authorList>
            <person name="Go L.Y."/>
            <person name="Mitchell J.A."/>
        </authorList>
    </citation>
    <scope>NUCLEOTIDE SEQUENCE [LARGE SCALE GENOMIC DNA]</scope>
    <source>
        <strain evidence="3 4">TPD7010</strain>
    </source>
</reference>
<keyword evidence="2" id="KW-1133">Transmembrane helix</keyword>
<keyword evidence="2" id="KW-0472">Membrane</keyword>
<dbReference type="AlphaFoldDB" id="A0A2T7WNG8"/>
<name>A0A2T7WNG8_MICTE</name>
<dbReference type="RefSeq" id="WP_116537066.1">
    <property type="nucleotide sequence ID" value="NZ_QDFT01000010.1"/>
</dbReference>
<evidence type="ECO:0000256" key="2">
    <source>
        <dbReference type="SAM" id="Phobius"/>
    </source>
</evidence>
<dbReference type="EMBL" id="QDFT01000010">
    <property type="protein sequence ID" value="PVE76148.1"/>
    <property type="molecule type" value="Genomic_DNA"/>
</dbReference>
<evidence type="ECO:0000313" key="4">
    <source>
        <dbReference type="Proteomes" id="UP000244649"/>
    </source>
</evidence>
<keyword evidence="2" id="KW-0812">Transmembrane</keyword>
<dbReference type="Proteomes" id="UP000244649">
    <property type="component" value="Unassembled WGS sequence"/>
</dbReference>
<gene>
    <name evidence="3" type="ORF">DC432_05825</name>
</gene>
<proteinExistence type="predicted"/>
<accession>A0A2T7WNG8</accession>
<sequence length="264" mass="27685">MPSIDEELAALRRRAYAPDGDIAADPAAMARLVELEERAAAASVPDARAAAVPAPTPAPDADAEAGPADPSAQDERPDELEPDAPAEPARHPRSRFRMPRPRRSIVVLLTAAALVVGCAVTALVVVQRVQTDPLQVGATQIARLAPDPDFPVPSSFARGVTGKVTAYEEFQGFRVVSYPSFETGEGASQCLTVWQPALLSEVGNGTSYDGRYLLFACGAGVFPASATLLLGADSPEKRNSDLPAGTALQFVYDAASDEVVVFEG</sequence>
<comment type="caution">
    <text evidence="3">The sequence shown here is derived from an EMBL/GenBank/DDBJ whole genome shotgun (WGS) entry which is preliminary data.</text>
</comment>
<organism evidence="3 4">
    <name type="scientific">Microbacterium testaceum</name>
    <name type="common">Aureobacterium testaceum</name>
    <name type="synonym">Brevibacterium testaceum</name>
    <dbReference type="NCBI Taxonomy" id="2033"/>
    <lineage>
        <taxon>Bacteria</taxon>
        <taxon>Bacillati</taxon>
        <taxon>Actinomycetota</taxon>
        <taxon>Actinomycetes</taxon>
        <taxon>Micrococcales</taxon>
        <taxon>Microbacteriaceae</taxon>
        <taxon>Microbacterium</taxon>
    </lineage>
</organism>
<protein>
    <submittedName>
        <fullName evidence="3">Uncharacterized protein</fullName>
    </submittedName>
</protein>